<comment type="caution">
    <text evidence="1">The sequence shown here is derived from an EMBL/GenBank/DDBJ whole genome shotgun (WGS) entry which is preliminary data.</text>
</comment>
<organism evidence="1 2">
    <name type="scientific">Autumnicola psychrophila</name>
    <dbReference type="NCBI Taxonomy" id="3075592"/>
    <lineage>
        <taxon>Bacteria</taxon>
        <taxon>Pseudomonadati</taxon>
        <taxon>Bacteroidota</taxon>
        <taxon>Flavobacteriia</taxon>
        <taxon>Flavobacteriales</taxon>
        <taxon>Flavobacteriaceae</taxon>
        <taxon>Autumnicola</taxon>
    </lineage>
</organism>
<evidence type="ECO:0000313" key="2">
    <source>
        <dbReference type="Proteomes" id="UP001253848"/>
    </source>
</evidence>
<accession>A0ABU3DPX7</accession>
<protein>
    <submittedName>
        <fullName evidence="1">Uncharacterized protein</fullName>
    </submittedName>
</protein>
<name>A0ABU3DPX7_9FLAO</name>
<dbReference type="RefSeq" id="WP_311499173.1">
    <property type="nucleotide sequence ID" value="NZ_JAVRHN010000003.1"/>
</dbReference>
<proteinExistence type="predicted"/>
<reference evidence="1 2" key="1">
    <citation type="submission" date="2023-09" db="EMBL/GenBank/DDBJ databases">
        <authorList>
            <person name="Rey-Velasco X."/>
        </authorList>
    </citation>
    <scope>NUCLEOTIDE SEQUENCE [LARGE SCALE GENOMIC DNA]</scope>
    <source>
        <strain evidence="1 2">F225</strain>
    </source>
</reference>
<keyword evidence="2" id="KW-1185">Reference proteome</keyword>
<dbReference type="EMBL" id="JAVRHN010000003">
    <property type="protein sequence ID" value="MDT0685762.1"/>
    <property type="molecule type" value="Genomic_DNA"/>
</dbReference>
<gene>
    <name evidence="1" type="ORF">RM541_05270</name>
</gene>
<sequence length="51" mass="5606">MTSSDDAEKIIKLSKKEFNQPEGITFSPSGKMYISNEGKPANIMEGTTQLI</sequence>
<dbReference type="Proteomes" id="UP001253848">
    <property type="component" value="Unassembled WGS sequence"/>
</dbReference>
<evidence type="ECO:0000313" key="1">
    <source>
        <dbReference type="EMBL" id="MDT0685762.1"/>
    </source>
</evidence>